<dbReference type="SUPFAM" id="SSF53254">
    <property type="entry name" value="Phosphoglycerate mutase-like"/>
    <property type="match status" value="1"/>
</dbReference>
<proteinExistence type="predicted"/>
<reference evidence="1 2" key="1">
    <citation type="submission" date="2018-07" db="EMBL/GenBank/DDBJ databases">
        <title>The complete nuclear genome of the prasinophyte Chloropicon primus (CCMP1205).</title>
        <authorList>
            <person name="Pombert J.-F."/>
            <person name="Otis C."/>
            <person name="Turmel M."/>
            <person name="Lemieux C."/>
        </authorList>
    </citation>
    <scope>NUCLEOTIDE SEQUENCE [LARGE SCALE GENOMIC DNA]</scope>
    <source>
        <strain evidence="1 2">CCMP1205</strain>
    </source>
</reference>
<dbReference type="Proteomes" id="UP000316726">
    <property type="component" value="Chromosome 19"/>
</dbReference>
<protein>
    <recommendedName>
        <fullName evidence="3">Phosphoglycerate mutase</fullName>
    </recommendedName>
</protein>
<dbReference type="InterPro" id="IPR029033">
    <property type="entry name" value="His_PPase_superfam"/>
</dbReference>
<dbReference type="EMBL" id="CP031052">
    <property type="protein sequence ID" value="QDZ25926.1"/>
    <property type="molecule type" value="Genomic_DNA"/>
</dbReference>
<evidence type="ECO:0000313" key="1">
    <source>
        <dbReference type="EMBL" id="QDZ25926.1"/>
    </source>
</evidence>
<dbReference type="Gene3D" id="3.40.50.1240">
    <property type="entry name" value="Phosphoglycerate mutase-like"/>
    <property type="match status" value="1"/>
</dbReference>
<dbReference type="PANTHER" id="PTHR47623:SF1">
    <property type="entry name" value="OS09G0287300 PROTEIN"/>
    <property type="match status" value="1"/>
</dbReference>
<accession>A0A5B8N0Y5</accession>
<dbReference type="CDD" id="cd07040">
    <property type="entry name" value="HP"/>
    <property type="match status" value="1"/>
</dbReference>
<evidence type="ECO:0000313" key="2">
    <source>
        <dbReference type="Proteomes" id="UP000316726"/>
    </source>
</evidence>
<organism evidence="1 2">
    <name type="scientific">Chloropicon primus</name>
    <dbReference type="NCBI Taxonomy" id="1764295"/>
    <lineage>
        <taxon>Eukaryota</taxon>
        <taxon>Viridiplantae</taxon>
        <taxon>Chlorophyta</taxon>
        <taxon>Chloropicophyceae</taxon>
        <taxon>Chloropicales</taxon>
        <taxon>Chloropicaceae</taxon>
        <taxon>Chloropicon</taxon>
    </lineage>
</organism>
<sequence>MKSAVAVAKELKRLGCLPCLVLSSDARRTRETYARMTSMWADEDLPVRVEYLAEFYAGVFDRPATEVIMDAVYTNARSEDTVMVLGHNMGWELALNELVGPRGRAGAPVLEMKTADCFVLERDMEEWEDIFTSYGKWAIRHQIRSRNLLTTKEG</sequence>
<keyword evidence="2" id="KW-1185">Reference proteome</keyword>
<evidence type="ECO:0008006" key="3">
    <source>
        <dbReference type="Google" id="ProtNLM"/>
    </source>
</evidence>
<name>A0A5B8N0Y5_9CHLO</name>
<dbReference type="OrthoDB" id="2019724at2759"/>
<dbReference type="PANTHER" id="PTHR47623">
    <property type="entry name" value="OS09G0287300 PROTEIN"/>
    <property type="match status" value="1"/>
</dbReference>
<gene>
    <name evidence="1" type="ORF">A3770_19p84440</name>
</gene>
<dbReference type="STRING" id="1764295.A0A5B8N0Y5"/>
<dbReference type="AlphaFoldDB" id="A0A5B8N0Y5"/>